<evidence type="ECO:0000313" key="2">
    <source>
        <dbReference type="Proteomes" id="UP000027284"/>
    </source>
</evidence>
<sequence length="213" mass="23562">MSDELAYYRAVEDHFCRLRGTPFLFSPKDFAYLRRWWQEGIPLSAVLLALGEVFAKKRERGEGPVSSLAYCRHAVARYAKRLAQARVGGEGPKPWDVGEALAELCHQLEKVRSQLASPRLVQVVSGLLATIQALPRDLPAAVLADMLAELEEQALGEAWAALSPEEREELEARLKAELPAGAELSGRAWQVAILRAVREHLGLPRLELVPHGA</sequence>
<dbReference type="OrthoDB" id="116013at2"/>
<dbReference type="STRING" id="1312852.EG19_09975"/>
<dbReference type="AlphaFoldDB" id="A0A062XQ45"/>
<dbReference type="Proteomes" id="UP000027284">
    <property type="component" value="Unassembled WGS sequence"/>
</dbReference>
<protein>
    <submittedName>
        <fullName evidence="1">Uncharacterized protein</fullName>
    </submittedName>
</protein>
<gene>
    <name evidence="1" type="ORF">EG19_09975</name>
</gene>
<keyword evidence="2" id="KW-1185">Reference proteome</keyword>
<dbReference type="EMBL" id="JMFG01000005">
    <property type="protein sequence ID" value="KDA54742.1"/>
    <property type="molecule type" value="Genomic_DNA"/>
</dbReference>
<accession>A0A062XQ45</accession>
<evidence type="ECO:0000313" key="1">
    <source>
        <dbReference type="EMBL" id="KDA54742.1"/>
    </source>
</evidence>
<organism evidence="1 2">
    <name type="scientific">Thermoanaerobaculum aquaticum</name>
    <dbReference type="NCBI Taxonomy" id="1312852"/>
    <lineage>
        <taxon>Bacteria</taxon>
        <taxon>Pseudomonadati</taxon>
        <taxon>Acidobacteriota</taxon>
        <taxon>Thermoanaerobaculia</taxon>
        <taxon>Thermoanaerobaculales</taxon>
        <taxon>Thermoanaerobaculaceae</taxon>
        <taxon>Thermoanaerobaculum</taxon>
    </lineage>
</organism>
<reference evidence="1 2" key="1">
    <citation type="submission" date="2014-04" db="EMBL/GenBank/DDBJ databases">
        <title>The Genome Sequence of Thermoanaerobaculum aquaticum MP-01, The First Cultivated Group 23 Acidobacterium.</title>
        <authorList>
            <person name="Stamps B.W."/>
            <person name="Losey N.A."/>
            <person name="Lawson P.A."/>
            <person name="Stevenson B.S."/>
        </authorList>
    </citation>
    <scope>NUCLEOTIDE SEQUENCE [LARGE SCALE GENOMIC DNA]</scope>
    <source>
        <strain evidence="1 2">MP-01</strain>
    </source>
</reference>
<comment type="caution">
    <text evidence="1">The sequence shown here is derived from an EMBL/GenBank/DDBJ whole genome shotgun (WGS) entry which is preliminary data.</text>
</comment>
<dbReference type="RefSeq" id="WP_038046961.1">
    <property type="nucleotide sequence ID" value="NZ_JMFG01000005.1"/>
</dbReference>
<name>A0A062XQ45_9BACT</name>
<proteinExistence type="predicted"/>